<evidence type="ECO:0000313" key="2">
    <source>
        <dbReference type="EMBL" id="MFC5971755.1"/>
    </source>
</evidence>
<proteinExistence type="predicted"/>
<dbReference type="InterPro" id="IPR000031">
    <property type="entry name" value="PurE_dom"/>
</dbReference>
<gene>
    <name evidence="2" type="primary">larB</name>
    <name evidence="2" type="ORF">ACFPYI_10470</name>
</gene>
<dbReference type="Proteomes" id="UP001596099">
    <property type="component" value="Unassembled WGS sequence"/>
</dbReference>
<sequence length="258" mass="26066">MRDILDSVAAGDLSPSEAEARLRGYATTGAGRFDAGRESRTGVPEAILVDGKTASEVVDLAVTAVETTGRAFCTRVDRTTAETVTDHLDDDWPETTVDYDDRAQTLVAHTPAFDVPALDADVGVVTAGTADAAAAGEAATTVSEMGARVTRVSDVGVAGLHRLLDALDGLREMDVLVVAAGREGALPTVLAGLVDVPIIGLPVASGYGHGGEGEAALLGMLQSCAPITVVNVGAGYAAGVQAGLVARSVDSARSGPEA</sequence>
<name>A0ABD5RNI6_9EURY</name>
<dbReference type="InterPro" id="IPR039476">
    <property type="entry name" value="P2CMN_synthase_LarB"/>
</dbReference>
<dbReference type="EMBL" id="JBHSQH010000001">
    <property type="protein sequence ID" value="MFC5971755.1"/>
    <property type="molecule type" value="Genomic_DNA"/>
</dbReference>
<dbReference type="Pfam" id="PF00731">
    <property type="entry name" value="AIRC"/>
    <property type="match status" value="1"/>
</dbReference>
<organism evidence="2 3">
    <name type="scientific">Halomarina salina</name>
    <dbReference type="NCBI Taxonomy" id="1872699"/>
    <lineage>
        <taxon>Archaea</taxon>
        <taxon>Methanobacteriati</taxon>
        <taxon>Methanobacteriota</taxon>
        <taxon>Stenosarchaea group</taxon>
        <taxon>Halobacteria</taxon>
        <taxon>Halobacteriales</taxon>
        <taxon>Natronomonadaceae</taxon>
        <taxon>Halomarina</taxon>
    </lineage>
</organism>
<dbReference type="SUPFAM" id="SSF52255">
    <property type="entry name" value="N5-CAIR mutase (phosphoribosylaminoimidazole carboxylase, PurE)"/>
    <property type="match status" value="1"/>
</dbReference>
<dbReference type="NCBIfam" id="NF033503">
    <property type="entry name" value="LarB"/>
    <property type="match status" value="1"/>
</dbReference>
<evidence type="ECO:0000313" key="3">
    <source>
        <dbReference type="Proteomes" id="UP001596099"/>
    </source>
</evidence>
<dbReference type="SMART" id="SM01001">
    <property type="entry name" value="AIRC"/>
    <property type="match status" value="1"/>
</dbReference>
<reference evidence="2 3" key="1">
    <citation type="journal article" date="2019" name="Int. J. Syst. Evol. Microbiol.">
        <title>The Global Catalogue of Microorganisms (GCM) 10K type strain sequencing project: providing services to taxonomists for standard genome sequencing and annotation.</title>
        <authorList>
            <consortium name="The Broad Institute Genomics Platform"/>
            <consortium name="The Broad Institute Genome Sequencing Center for Infectious Disease"/>
            <person name="Wu L."/>
            <person name="Ma J."/>
        </authorList>
    </citation>
    <scope>NUCLEOTIDE SEQUENCE [LARGE SCALE GENOMIC DNA]</scope>
    <source>
        <strain evidence="2 3">CGMCC 1.12543</strain>
    </source>
</reference>
<protein>
    <submittedName>
        <fullName evidence="2">Nickel pincer cofactor biosynthesis protein LarB</fullName>
    </submittedName>
</protein>
<dbReference type="Gene3D" id="3.40.50.1970">
    <property type="match status" value="1"/>
</dbReference>
<dbReference type="PANTHER" id="PTHR43064">
    <property type="entry name" value="PHOSPHORIBOSYLAMINOIMIDAZOLE CARBOXYLASE-RELATED"/>
    <property type="match status" value="1"/>
</dbReference>
<dbReference type="RefSeq" id="WP_247414640.1">
    <property type="nucleotide sequence ID" value="NZ_JALLGW010000001.1"/>
</dbReference>
<accession>A0ABD5RNI6</accession>
<dbReference type="PANTHER" id="PTHR43064:SF1">
    <property type="entry name" value="SLL1489 PROTEIN"/>
    <property type="match status" value="1"/>
</dbReference>
<keyword evidence="3" id="KW-1185">Reference proteome</keyword>
<dbReference type="AlphaFoldDB" id="A0ABD5RNI6"/>
<feature type="domain" description="PurE" evidence="1">
    <location>
        <begin position="120"/>
        <end position="251"/>
    </location>
</feature>
<evidence type="ECO:0000259" key="1">
    <source>
        <dbReference type="SMART" id="SM01001"/>
    </source>
</evidence>
<comment type="caution">
    <text evidence="2">The sequence shown here is derived from an EMBL/GenBank/DDBJ whole genome shotgun (WGS) entry which is preliminary data.</text>
</comment>